<feature type="non-terminal residue" evidence="5">
    <location>
        <position position="1"/>
    </location>
</feature>
<feature type="compositionally biased region" description="Basic and acidic residues" evidence="4">
    <location>
        <begin position="161"/>
        <end position="177"/>
    </location>
</feature>
<dbReference type="GO" id="GO:0005247">
    <property type="term" value="F:voltage-gated chloride channel activity"/>
    <property type="evidence" value="ECO:0007669"/>
    <property type="project" value="TreeGrafter"/>
</dbReference>
<gene>
    <name evidence="5" type="ORF">AM593_08013</name>
</gene>
<comment type="caution">
    <text evidence="5">The sequence shown here is derived from an EMBL/GenBank/DDBJ whole genome shotgun (WGS) entry which is preliminary data.</text>
</comment>
<name>A0A3L5TRM1_MYTGA</name>
<dbReference type="PANTHER" id="PTHR45720:SF10">
    <property type="entry name" value="CHLORIDE CHANNEL PROTEIN 2"/>
    <property type="match status" value="1"/>
</dbReference>
<dbReference type="Proteomes" id="UP000266721">
    <property type="component" value="Unassembled WGS sequence"/>
</dbReference>
<evidence type="ECO:0000256" key="3">
    <source>
        <dbReference type="ARBA" id="ARBA00023214"/>
    </source>
</evidence>
<dbReference type="GO" id="GO:0005886">
    <property type="term" value="C:plasma membrane"/>
    <property type="evidence" value="ECO:0007669"/>
    <property type="project" value="TreeGrafter"/>
</dbReference>
<reference evidence="5 6" key="1">
    <citation type="journal article" date="2016" name="PLoS ONE">
        <title>A First Insight into the Genome of the Filter-Feeder Mussel Mytilus galloprovincialis.</title>
        <authorList>
            <person name="Murgarella M."/>
            <person name="Puiu D."/>
            <person name="Novoa B."/>
            <person name="Figueras A."/>
            <person name="Posada D."/>
            <person name="Canchaya C."/>
        </authorList>
    </citation>
    <scope>NUCLEOTIDE SEQUENCE [LARGE SCALE GENOMIC DNA]</scope>
    <source>
        <tissue evidence="5">Muscle</tissue>
    </source>
</reference>
<dbReference type="EMBL" id="KV588511">
    <property type="protein sequence ID" value="OPL22800.1"/>
    <property type="molecule type" value="Genomic_DNA"/>
</dbReference>
<keyword evidence="1" id="KW-0813">Transport</keyword>
<sequence>LKKLPYLPDIVSAKGNAWNIFIEDIMVKDCQFITLISTYKDLQDLLSNTAHKSYPFVDAPDSMILLGSVQRYELERIIYVHLSYDQKIVPQGSIDDLSDDELSETSAPNSRSASRPTTPPPFIDSQFRALTPKSRFHVSKVDDIPLNPVHGRKLSLSSSAEEEKKGSDHKENQLSKC</sequence>
<organism evidence="5 6">
    <name type="scientific">Mytilus galloprovincialis</name>
    <name type="common">Mediterranean mussel</name>
    <dbReference type="NCBI Taxonomy" id="29158"/>
    <lineage>
        <taxon>Eukaryota</taxon>
        <taxon>Metazoa</taxon>
        <taxon>Spiralia</taxon>
        <taxon>Lophotrochozoa</taxon>
        <taxon>Mollusca</taxon>
        <taxon>Bivalvia</taxon>
        <taxon>Autobranchia</taxon>
        <taxon>Pteriomorphia</taxon>
        <taxon>Mytilida</taxon>
        <taxon>Mytiloidea</taxon>
        <taxon>Mytilidae</taxon>
        <taxon>Mytilinae</taxon>
        <taxon>Mytilus</taxon>
    </lineage>
</organism>
<keyword evidence="6" id="KW-1185">Reference proteome</keyword>
<dbReference type="InterPro" id="IPR046342">
    <property type="entry name" value="CBS_dom_sf"/>
</dbReference>
<evidence type="ECO:0000313" key="6">
    <source>
        <dbReference type="Proteomes" id="UP000266721"/>
    </source>
</evidence>
<evidence type="ECO:0000256" key="4">
    <source>
        <dbReference type="SAM" id="MobiDB-lite"/>
    </source>
</evidence>
<keyword evidence="2" id="KW-0406">Ion transport</keyword>
<dbReference type="SMR" id="A0A3L5TRM1"/>
<feature type="compositionally biased region" description="Polar residues" evidence="4">
    <location>
        <begin position="105"/>
        <end position="115"/>
    </location>
</feature>
<evidence type="ECO:0000256" key="1">
    <source>
        <dbReference type="ARBA" id="ARBA00022448"/>
    </source>
</evidence>
<keyword evidence="3" id="KW-0868">Chloride</keyword>
<feature type="region of interest" description="Disordered" evidence="4">
    <location>
        <begin position="141"/>
        <end position="177"/>
    </location>
</feature>
<dbReference type="SUPFAM" id="SSF54631">
    <property type="entry name" value="CBS-domain pair"/>
    <property type="match status" value="1"/>
</dbReference>
<protein>
    <submittedName>
        <fullName evidence="5">Chloride 1 channel protein</fullName>
    </submittedName>
</protein>
<dbReference type="AlphaFoldDB" id="A0A3L5TRM1"/>
<dbReference type="Gene3D" id="3.10.580.10">
    <property type="entry name" value="CBS-domain"/>
    <property type="match status" value="1"/>
</dbReference>
<accession>A0A3L5TRM1</accession>
<evidence type="ECO:0000313" key="5">
    <source>
        <dbReference type="EMBL" id="OPL22800.1"/>
    </source>
</evidence>
<evidence type="ECO:0000256" key="2">
    <source>
        <dbReference type="ARBA" id="ARBA00023065"/>
    </source>
</evidence>
<proteinExistence type="predicted"/>
<dbReference type="PANTHER" id="PTHR45720">
    <property type="entry name" value="CHLORIDE CHANNEL PROTEIN 2"/>
    <property type="match status" value="1"/>
</dbReference>
<dbReference type="InterPro" id="IPR050970">
    <property type="entry name" value="Cl_channel_volt-gated"/>
</dbReference>
<feature type="region of interest" description="Disordered" evidence="4">
    <location>
        <begin position="95"/>
        <end position="126"/>
    </location>
</feature>